<feature type="region of interest" description="Disordered" evidence="13">
    <location>
        <begin position="1"/>
        <end position="36"/>
    </location>
</feature>
<dbReference type="InterPro" id="IPR000719">
    <property type="entry name" value="Prot_kinase_dom"/>
</dbReference>
<dbReference type="InterPro" id="IPR017441">
    <property type="entry name" value="Protein_kinase_ATP_BS"/>
</dbReference>
<feature type="domain" description="AGC-kinase C-terminal" evidence="15">
    <location>
        <begin position="425"/>
        <end position="493"/>
    </location>
</feature>
<evidence type="ECO:0000256" key="7">
    <source>
        <dbReference type="ARBA" id="ARBA00022840"/>
    </source>
</evidence>
<comment type="caution">
    <text evidence="16">The sequence shown here is derived from an EMBL/GenBank/DDBJ whole genome shotgun (WGS) entry which is preliminary data.</text>
</comment>
<dbReference type="Pfam" id="PF00069">
    <property type="entry name" value="Pkinase"/>
    <property type="match status" value="2"/>
</dbReference>
<evidence type="ECO:0000256" key="8">
    <source>
        <dbReference type="ARBA" id="ARBA00038271"/>
    </source>
</evidence>
<keyword evidence="5 11" id="KW-0547">Nucleotide-binding</keyword>
<dbReference type="SUPFAM" id="SSF56112">
    <property type="entry name" value="Protein kinase-like (PK-like)"/>
    <property type="match status" value="1"/>
</dbReference>
<dbReference type="PANTHER" id="PTHR22988">
    <property type="entry name" value="MYOTONIC DYSTROPHY S/T KINASE-RELATED"/>
    <property type="match status" value="1"/>
</dbReference>
<dbReference type="AlphaFoldDB" id="A0A8H5EXJ3"/>
<evidence type="ECO:0000256" key="3">
    <source>
        <dbReference type="ARBA" id="ARBA00022553"/>
    </source>
</evidence>
<evidence type="ECO:0000256" key="4">
    <source>
        <dbReference type="ARBA" id="ARBA00022679"/>
    </source>
</evidence>
<keyword evidence="2 12" id="KW-0723">Serine/threonine-protein kinase</keyword>
<dbReference type="InterPro" id="IPR008271">
    <property type="entry name" value="Ser/Thr_kinase_AS"/>
</dbReference>
<dbReference type="PROSITE" id="PS50011">
    <property type="entry name" value="PROTEIN_KINASE_DOM"/>
    <property type="match status" value="1"/>
</dbReference>
<dbReference type="GO" id="GO:0005524">
    <property type="term" value="F:ATP binding"/>
    <property type="evidence" value="ECO:0007669"/>
    <property type="project" value="UniProtKB-UniRule"/>
</dbReference>
<feature type="domain" description="Protein kinase" evidence="14">
    <location>
        <begin position="124"/>
        <end position="424"/>
    </location>
</feature>
<dbReference type="Gene3D" id="3.30.200.20">
    <property type="entry name" value="Phosphorylase Kinase, domain 1"/>
    <property type="match status" value="1"/>
</dbReference>
<evidence type="ECO:0000256" key="9">
    <source>
        <dbReference type="ARBA" id="ARBA00047899"/>
    </source>
</evidence>
<evidence type="ECO:0000256" key="13">
    <source>
        <dbReference type="SAM" id="MobiDB-lite"/>
    </source>
</evidence>
<keyword evidence="3" id="KW-0597">Phosphoprotein</keyword>
<dbReference type="FunFam" id="3.30.200.20:FF:000192">
    <property type="entry name" value="Serine/threonine-protein kinase cot-1"/>
    <property type="match status" value="1"/>
</dbReference>
<dbReference type="SMART" id="SM00220">
    <property type="entry name" value="S_TKc"/>
    <property type="match status" value="1"/>
</dbReference>
<name>A0A8H5EXJ3_9AGAR</name>
<dbReference type="OrthoDB" id="3638488at2759"/>
<keyword evidence="6" id="KW-0418">Kinase</keyword>
<dbReference type="InterPro" id="IPR000961">
    <property type="entry name" value="AGC-kinase_C"/>
</dbReference>
<evidence type="ECO:0000256" key="5">
    <source>
        <dbReference type="ARBA" id="ARBA00022741"/>
    </source>
</evidence>
<evidence type="ECO:0000256" key="6">
    <source>
        <dbReference type="ARBA" id="ARBA00022777"/>
    </source>
</evidence>
<sequence>MQATMQHNPPSGPSSPTQLHHLSADQGSSKSRSSADDYVYFERSTEGFSSDAVARSTAAKLKLESYYKIAVDTAIERNARRIEMETRLSQLHTPDAKEREIRKYSKTESQHLRLRRTKIKLADFTTLKVIGKGAFGEVRLVQKVDTGKVYAMKSLQKSEMLKRDQLAHVRAERDVLAESTSPWVVQLFYSFQDPLYLYLIMEFLPGGDLMTMLMKYDVFSEDVTRFYMAECILAIEAVHNLGYIHRDIKPDNVLIDKNGHLKLSDFGLSTGLHKASDGEYYKRYLEHEKTTVNPSRNSVQVNPINLTMSREQIATWKANRRKLAYSTVGTPDYIAPEVFLMKGYGKECDWWSLGAIFFECLVGYAPFCSDNPGDTYKKIIDWPRYLYFPEEVYISREGEDLIRKMMTWAEHRLNVTQIKSHPFFFGADWNSLRHIEPPFVPHLQSITDTSYFPTDGLDNLPDQLEKVEGVGAEKDLAFLGFTFKRFTGGAQTSG</sequence>
<dbReference type="EMBL" id="JAACJJ010000042">
    <property type="protein sequence ID" value="KAF5316094.1"/>
    <property type="molecule type" value="Genomic_DNA"/>
</dbReference>
<reference evidence="16 17" key="1">
    <citation type="journal article" date="2020" name="ISME J.">
        <title>Uncovering the hidden diversity of litter-decomposition mechanisms in mushroom-forming fungi.</title>
        <authorList>
            <person name="Floudas D."/>
            <person name="Bentzer J."/>
            <person name="Ahren D."/>
            <person name="Johansson T."/>
            <person name="Persson P."/>
            <person name="Tunlid A."/>
        </authorList>
    </citation>
    <scope>NUCLEOTIDE SEQUENCE [LARGE SCALE GENOMIC DNA]</scope>
    <source>
        <strain evidence="16 17">CBS 101986</strain>
    </source>
</reference>
<keyword evidence="7 11" id="KW-0067">ATP-binding</keyword>
<dbReference type="InterPro" id="IPR050839">
    <property type="entry name" value="Rho-assoc_Ser/Thr_Kinase"/>
</dbReference>
<evidence type="ECO:0000256" key="11">
    <source>
        <dbReference type="PROSITE-ProRule" id="PRU10141"/>
    </source>
</evidence>
<evidence type="ECO:0000259" key="15">
    <source>
        <dbReference type="PROSITE" id="PS51285"/>
    </source>
</evidence>
<keyword evidence="17" id="KW-1185">Reference proteome</keyword>
<comment type="catalytic activity">
    <reaction evidence="10">
        <text>L-seryl-[protein] + ATP = O-phospho-L-seryl-[protein] + ADP + H(+)</text>
        <dbReference type="Rhea" id="RHEA:17989"/>
        <dbReference type="Rhea" id="RHEA-COMP:9863"/>
        <dbReference type="Rhea" id="RHEA-COMP:11604"/>
        <dbReference type="ChEBI" id="CHEBI:15378"/>
        <dbReference type="ChEBI" id="CHEBI:29999"/>
        <dbReference type="ChEBI" id="CHEBI:30616"/>
        <dbReference type="ChEBI" id="CHEBI:83421"/>
        <dbReference type="ChEBI" id="CHEBI:456216"/>
        <dbReference type="EC" id="2.7.11.1"/>
    </reaction>
</comment>
<gene>
    <name evidence="16" type="ORF">D9619_006459</name>
</gene>
<evidence type="ECO:0000259" key="14">
    <source>
        <dbReference type="PROSITE" id="PS50011"/>
    </source>
</evidence>
<dbReference type="PROSITE" id="PS00107">
    <property type="entry name" value="PROTEIN_KINASE_ATP"/>
    <property type="match status" value="1"/>
</dbReference>
<accession>A0A8H5EXJ3</accession>
<dbReference type="GO" id="GO:0007010">
    <property type="term" value="P:cytoskeleton organization"/>
    <property type="evidence" value="ECO:0007669"/>
    <property type="project" value="UniProtKB-ARBA"/>
</dbReference>
<evidence type="ECO:0000313" key="16">
    <source>
        <dbReference type="EMBL" id="KAF5316094.1"/>
    </source>
</evidence>
<dbReference type="InterPro" id="IPR011009">
    <property type="entry name" value="Kinase-like_dom_sf"/>
</dbReference>
<dbReference type="FunFam" id="1.10.510.10:FF:000024">
    <property type="entry name" value="Probable serine/threonine-protein kinase cot-1"/>
    <property type="match status" value="1"/>
</dbReference>
<dbReference type="Gene3D" id="1.10.510.10">
    <property type="entry name" value="Transferase(Phosphotransferase) domain 1"/>
    <property type="match status" value="1"/>
</dbReference>
<evidence type="ECO:0000256" key="1">
    <source>
        <dbReference type="ARBA" id="ARBA00012513"/>
    </source>
</evidence>
<proteinExistence type="inferred from homology"/>
<dbReference type="Proteomes" id="UP000567179">
    <property type="component" value="Unassembled WGS sequence"/>
</dbReference>
<protein>
    <recommendedName>
        <fullName evidence="1">non-specific serine/threonine protein kinase</fullName>
        <ecNumber evidence="1">2.7.11.1</ecNumber>
    </recommendedName>
</protein>
<keyword evidence="4" id="KW-0808">Transferase</keyword>
<dbReference type="EC" id="2.7.11.1" evidence="1"/>
<dbReference type="PROSITE" id="PS51285">
    <property type="entry name" value="AGC_KINASE_CTER"/>
    <property type="match status" value="1"/>
</dbReference>
<dbReference type="SMART" id="SM00133">
    <property type="entry name" value="S_TK_X"/>
    <property type="match status" value="1"/>
</dbReference>
<evidence type="ECO:0000256" key="12">
    <source>
        <dbReference type="RuleBase" id="RU000304"/>
    </source>
</evidence>
<comment type="catalytic activity">
    <reaction evidence="9">
        <text>L-threonyl-[protein] + ATP = O-phospho-L-threonyl-[protein] + ADP + H(+)</text>
        <dbReference type="Rhea" id="RHEA:46608"/>
        <dbReference type="Rhea" id="RHEA-COMP:11060"/>
        <dbReference type="Rhea" id="RHEA-COMP:11605"/>
        <dbReference type="ChEBI" id="CHEBI:15378"/>
        <dbReference type="ChEBI" id="CHEBI:30013"/>
        <dbReference type="ChEBI" id="CHEBI:30616"/>
        <dbReference type="ChEBI" id="CHEBI:61977"/>
        <dbReference type="ChEBI" id="CHEBI:456216"/>
        <dbReference type="EC" id="2.7.11.1"/>
    </reaction>
</comment>
<feature type="compositionally biased region" description="Polar residues" evidence="13">
    <location>
        <begin position="1"/>
        <end position="32"/>
    </location>
</feature>
<comment type="similarity">
    <text evidence="8">Belongs to the protein kinase superfamily. STE Ser/Thr protein kinase family. COT1 subfamily.</text>
</comment>
<dbReference type="GO" id="GO:0004674">
    <property type="term" value="F:protein serine/threonine kinase activity"/>
    <property type="evidence" value="ECO:0007669"/>
    <property type="project" value="UniProtKB-KW"/>
</dbReference>
<evidence type="ECO:0000256" key="10">
    <source>
        <dbReference type="ARBA" id="ARBA00048679"/>
    </source>
</evidence>
<evidence type="ECO:0000256" key="2">
    <source>
        <dbReference type="ARBA" id="ARBA00022527"/>
    </source>
</evidence>
<dbReference type="PROSITE" id="PS00108">
    <property type="entry name" value="PROTEIN_KINASE_ST"/>
    <property type="match status" value="1"/>
</dbReference>
<organism evidence="16 17">
    <name type="scientific">Psilocybe cf. subviscida</name>
    <dbReference type="NCBI Taxonomy" id="2480587"/>
    <lineage>
        <taxon>Eukaryota</taxon>
        <taxon>Fungi</taxon>
        <taxon>Dikarya</taxon>
        <taxon>Basidiomycota</taxon>
        <taxon>Agaricomycotina</taxon>
        <taxon>Agaricomycetes</taxon>
        <taxon>Agaricomycetidae</taxon>
        <taxon>Agaricales</taxon>
        <taxon>Agaricineae</taxon>
        <taxon>Strophariaceae</taxon>
        <taxon>Psilocybe</taxon>
    </lineage>
</organism>
<evidence type="ECO:0000313" key="17">
    <source>
        <dbReference type="Proteomes" id="UP000567179"/>
    </source>
</evidence>
<feature type="binding site" evidence="11">
    <location>
        <position position="153"/>
    </location>
    <ligand>
        <name>ATP</name>
        <dbReference type="ChEBI" id="CHEBI:30616"/>
    </ligand>
</feature>
<dbReference type="PANTHER" id="PTHR22988:SF76">
    <property type="entry name" value="CHROMOSOME UNDETERMINED SCAFFOLD_135, WHOLE GENOME SHOTGUN SEQUENCE"/>
    <property type="match status" value="1"/>
</dbReference>